<dbReference type="Pfam" id="PF00328">
    <property type="entry name" value="His_Phos_2"/>
    <property type="match status" value="1"/>
</dbReference>
<organism evidence="4 5">
    <name type="scientific">Friedmanniomyces endolithicus</name>
    <dbReference type="NCBI Taxonomy" id="329885"/>
    <lineage>
        <taxon>Eukaryota</taxon>
        <taxon>Fungi</taxon>
        <taxon>Dikarya</taxon>
        <taxon>Ascomycota</taxon>
        <taxon>Pezizomycotina</taxon>
        <taxon>Dothideomycetes</taxon>
        <taxon>Dothideomycetidae</taxon>
        <taxon>Mycosphaerellales</taxon>
        <taxon>Teratosphaeriaceae</taxon>
        <taxon>Friedmanniomyces</taxon>
    </lineage>
</organism>
<accession>A0A4U0UM71</accession>
<sequence length="514" mass="57144">MTTLPIRAPYTDAELAALYPSSLELQQVQILLRHGERTPISSRFKTTGLATYWPYCEAANRFKDVVLTADSEWDAVHWRRQMETVDANNGPTPGRSSNGGLDSICEPGELTDLGRQTTLALGQRIRRLYVDQLHFLPSHLTPETQSAVYLRSTPIQRALESTQQAFTGLYPATARSANLSPQTIVKRAMWEETLFPNEGGCPRFAELARSFADRTAQLYNDSPEMRLLNQRIGKYMPKDSPVVKVDSHPRLSGIMDSINATRAHGDTNDTRLPSEFYEEEVVAGVDRICTEEWFVGYQESNEYRKLGIGGLVGDLTQKMVERVHQGERKADKSNEAFALSLSGCHDTTIAATLTALGGFDVRRDRWPNFTSNIAFELFRRKTDAKTPSTAPIASSNPPWWSSLFPSLTALVASSPAKPSSSPRTPFAELSSTENSKLNDYYVRLRYNDTPVSLPYCAQPGKHLEGDETFCTLAAFKEAADSFTPRNWRQECRVGLGEPAAKGPIERPPGVVDGL</sequence>
<dbReference type="InterPro" id="IPR033379">
    <property type="entry name" value="Acid_Pase_AS"/>
</dbReference>
<keyword evidence="3" id="KW-0378">Hydrolase</keyword>
<evidence type="ECO:0000313" key="5">
    <source>
        <dbReference type="Proteomes" id="UP000310066"/>
    </source>
</evidence>
<dbReference type="CDD" id="cd07061">
    <property type="entry name" value="HP_HAP_like"/>
    <property type="match status" value="1"/>
</dbReference>
<dbReference type="STRING" id="329885.A0A4U0UM71"/>
<dbReference type="GO" id="GO:0016158">
    <property type="term" value="F:inositol hexakisphosphate 3-phosphatase activity"/>
    <property type="evidence" value="ECO:0007669"/>
    <property type="project" value="UniProtKB-EC"/>
</dbReference>
<evidence type="ECO:0000256" key="3">
    <source>
        <dbReference type="ARBA" id="ARBA00022801"/>
    </source>
</evidence>
<dbReference type="EC" id="3.1.3.8" evidence="2"/>
<evidence type="ECO:0000256" key="2">
    <source>
        <dbReference type="ARBA" id="ARBA00012632"/>
    </source>
</evidence>
<dbReference type="InterPro" id="IPR029033">
    <property type="entry name" value="His_PPase_superfam"/>
</dbReference>
<dbReference type="Proteomes" id="UP000310066">
    <property type="component" value="Unassembled WGS sequence"/>
</dbReference>
<proteinExistence type="inferred from homology"/>
<dbReference type="PANTHER" id="PTHR11567">
    <property type="entry name" value="ACID PHOSPHATASE-RELATED"/>
    <property type="match status" value="1"/>
</dbReference>
<dbReference type="OrthoDB" id="10257284at2759"/>
<gene>
    <name evidence="4" type="ORF">B0A54_11595</name>
</gene>
<evidence type="ECO:0000256" key="1">
    <source>
        <dbReference type="ARBA" id="ARBA00005375"/>
    </source>
</evidence>
<reference evidence="4 5" key="1">
    <citation type="submission" date="2017-03" db="EMBL/GenBank/DDBJ databases">
        <title>Genomes of endolithic fungi from Antarctica.</title>
        <authorList>
            <person name="Coleine C."/>
            <person name="Masonjones S."/>
            <person name="Stajich J.E."/>
        </authorList>
    </citation>
    <scope>NUCLEOTIDE SEQUENCE [LARGE SCALE GENOMIC DNA]</scope>
    <source>
        <strain evidence="4 5">CCFEE 5311</strain>
    </source>
</reference>
<comment type="caution">
    <text evidence="4">The sequence shown here is derived from an EMBL/GenBank/DDBJ whole genome shotgun (WGS) entry which is preliminary data.</text>
</comment>
<dbReference type="AlphaFoldDB" id="A0A4U0UM71"/>
<dbReference type="Gene3D" id="3.40.50.1240">
    <property type="entry name" value="Phosphoglycerate mutase-like"/>
    <property type="match status" value="1"/>
</dbReference>
<comment type="similarity">
    <text evidence="1">Belongs to the histidine acid phosphatase family.</text>
</comment>
<dbReference type="InterPro" id="IPR000560">
    <property type="entry name" value="His_Pase_clade-2"/>
</dbReference>
<protein>
    <recommendedName>
        <fullName evidence="2">3-phytase</fullName>
        <ecNumber evidence="2">3.1.3.8</ecNumber>
    </recommendedName>
</protein>
<dbReference type="SUPFAM" id="SSF53254">
    <property type="entry name" value="Phosphoglycerate mutase-like"/>
    <property type="match status" value="1"/>
</dbReference>
<dbReference type="EMBL" id="NAJP01000057">
    <property type="protein sequence ID" value="TKA36727.1"/>
    <property type="molecule type" value="Genomic_DNA"/>
</dbReference>
<evidence type="ECO:0000313" key="4">
    <source>
        <dbReference type="EMBL" id="TKA36727.1"/>
    </source>
</evidence>
<name>A0A4U0UM71_9PEZI</name>
<dbReference type="PANTHER" id="PTHR11567:SF110">
    <property type="entry name" value="2-PHOSPHOXYLOSE PHOSPHATASE 1"/>
    <property type="match status" value="1"/>
</dbReference>
<dbReference type="PROSITE" id="PS00616">
    <property type="entry name" value="HIS_ACID_PHOSPHAT_1"/>
    <property type="match status" value="1"/>
</dbReference>
<dbReference type="InterPro" id="IPR050645">
    <property type="entry name" value="Histidine_acid_phosphatase"/>
</dbReference>